<keyword evidence="1" id="KW-1133">Transmembrane helix</keyword>
<dbReference type="AlphaFoldDB" id="A0A1Y2A535"/>
<keyword evidence="1" id="KW-0472">Membrane</keyword>
<keyword evidence="3" id="KW-1185">Reference proteome</keyword>
<gene>
    <name evidence="2" type="ORF">BCR34DRAFT_555216</name>
</gene>
<feature type="transmembrane region" description="Helical" evidence="1">
    <location>
        <begin position="50"/>
        <end position="69"/>
    </location>
</feature>
<sequence>MTRLLRSLFLAPPIALSTLLFKVFVAFYKPEMPPTLLAEPDYIFRLQDTMGLFIVLPTIVDMLVELWLLRREAKAYEWCVQTRRWNPRARVGRKDAMRLLQSQDNLLEW</sequence>
<keyword evidence="1" id="KW-0812">Transmembrane</keyword>
<accession>A0A1Y2A535</accession>
<evidence type="ECO:0000256" key="1">
    <source>
        <dbReference type="SAM" id="Phobius"/>
    </source>
</evidence>
<proteinExistence type="predicted"/>
<protein>
    <submittedName>
        <fullName evidence="2">Uncharacterized protein</fullName>
    </submittedName>
</protein>
<name>A0A1Y2A535_9PLEO</name>
<organism evidence="2 3">
    <name type="scientific">Clohesyomyces aquaticus</name>
    <dbReference type="NCBI Taxonomy" id="1231657"/>
    <lineage>
        <taxon>Eukaryota</taxon>
        <taxon>Fungi</taxon>
        <taxon>Dikarya</taxon>
        <taxon>Ascomycota</taxon>
        <taxon>Pezizomycotina</taxon>
        <taxon>Dothideomycetes</taxon>
        <taxon>Pleosporomycetidae</taxon>
        <taxon>Pleosporales</taxon>
        <taxon>Lindgomycetaceae</taxon>
        <taxon>Clohesyomyces</taxon>
    </lineage>
</organism>
<dbReference type="Proteomes" id="UP000193144">
    <property type="component" value="Unassembled WGS sequence"/>
</dbReference>
<comment type="caution">
    <text evidence="2">The sequence shown here is derived from an EMBL/GenBank/DDBJ whole genome shotgun (WGS) entry which is preliminary data.</text>
</comment>
<evidence type="ECO:0000313" key="2">
    <source>
        <dbReference type="EMBL" id="ORY17629.1"/>
    </source>
</evidence>
<dbReference type="EMBL" id="MCFA01000011">
    <property type="protein sequence ID" value="ORY17629.1"/>
    <property type="molecule type" value="Genomic_DNA"/>
</dbReference>
<reference evidence="2 3" key="1">
    <citation type="submission" date="2016-07" db="EMBL/GenBank/DDBJ databases">
        <title>Pervasive Adenine N6-methylation of Active Genes in Fungi.</title>
        <authorList>
            <consortium name="DOE Joint Genome Institute"/>
            <person name="Mondo S.J."/>
            <person name="Dannebaum R.O."/>
            <person name="Kuo R.C."/>
            <person name="Labutti K."/>
            <person name="Haridas S."/>
            <person name="Kuo A."/>
            <person name="Salamov A."/>
            <person name="Ahrendt S.R."/>
            <person name="Lipzen A."/>
            <person name="Sullivan W."/>
            <person name="Andreopoulos W.B."/>
            <person name="Clum A."/>
            <person name="Lindquist E."/>
            <person name="Daum C."/>
            <person name="Ramamoorthy G.K."/>
            <person name="Gryganskyi A."/>
            <person name="Culley D."/>
            <person name="Magnuson J.K."/>
            <person name="James T.Y."/>
            <person name="O'Malley M.A."/>
            <person name="Stajich J.E."/>
            <person name="Spatafora J.W."/>
            <person name="Visel A."/>
            <person name="Grigoriev I.V."/>
        </authorList>
    </citation>
    <scope>NUCLEOTIDE SEQUENCE [LARGE SCALE GENOMIC DNA]</scope>
    <source>
        <strain evidence="2 3">CBS 115471</strain>
    </source>
</reference>
<evidence type="ECO:0000313" key="3">
    <source>
        <dbReference type="Proteomes" id="UP000193144"/>
    </source>
</evidence>